<dbReference type="AlphaFoldDB" id="A0AAN8VWU8"/>
<dbReference type="PANTHER" id="PTHR32208:SF58">
    <property type="entry name" value="GALACTOSE OXIDASE-LIKE EARLY SET DOMAIN-CONTAINING PROTEIN"/>
    <property type="match status" value="1"/>
</dbReference>
<organism evidence="2 3">
    <name type="scientific">Dillenia turbinata</name>
    <dbReference type="NCBI Taxonomy" id="194707"/>
    <lineage>
        <taxon>Eukaryota</taxon>
        <taxon>Viridiplantae</taxon>
        <taxon>Streptophyta</taxon>
        <taxon>Embryophyta</taxon>
        <taxon>Tracheophyta</taxon>
        <taxon>Spermatophyta</taxon>
        <taxon>Magnoliopsida</taxon>
        <taxon>eudicotyledons</taxon>
        <taxon>Gunneridae</taxon>
        <taxon>Pentapetalae</taxon>
        <taxon>Dilleniales</taxon>
        <taxon>Dilleniaceae</taxon>
        <taxon>Dillenia</taxon>
    </lineage>
</organism>
<comment type="caution">
    <text evidence="2">The sequence shown here is derived from an EMBL/GenBank/DDBJ whole genome shotgun (WGS) entry which is preliminary data.</text>
</comment>
<proteinExistence type="predicted"/>
<reference evidence="2 3" key="1">
    <citation type="submission" date="2023-12" db="EMBL/GenBank/DDBJ databases">
        <title>A high-quality genome assembly for Dillenia turbinata (Dilleniales).</title>
        <authorList>
            <person name="Chanderbali A."/>
        </authorList>
    </citation>
    <scope>NUCLEOTIDE SEQUENCE [LARGE SCALE GENOMIC DNA]</scope>
    <source>
        <strain evidence="2">LSX21</strain>
        <tissue evidence="2">Leaf</tissue>
    </source>
</reference>
<dbReference type="InterPro" id="IPR037293">
    <property type="entry name" value="Gal_Oxidase_central_sf"/>
</dbReference>
<evidence type="ECO:0000259" key="1">
    <source>
        <dbReference type="Pfam" id="PF07250"/>
    </source>
</evidence>
<dbReference type="EMBL" id="JBAMMX010000008">
    <property type="protein sequence ID" value="KAK6935608.1"/>
    <property type="molecule type" value="Genomic_DNA"/>
</dbReference>
<dbReference type="Gene3D" id="2.130.10.80">
    <property type="entry name" value="Galactose oxidase/kelch, beta-propeller"/>
    <property type="match status" value="1"/>
</dbReference>
<gene>
    <name evidence="2" type="ORF">RJ641_035763</name>
</gene>
<name>A0AAN8VWU8_9MAGN</name>
<feature type="domain" description="Glyoxal oxidase N-terminal" evidence="1">
    <location>
        <begin position="29"/>
        <end position="107"/>
    </location>
</feature>
<accession>A0AAN8VWU8</accession>
<evidence type="ECO:0000313" key="2">
    <source>
        <dbReference type="EMBL" id="KAK6935608.1"/>
    </source>
</evidence>
<sequence>MEPLNSLWTAYKFHRKQPRIPRKMETVEERQPSTVITDTWCSSGALLPSGTLIQSGDFHGGNKVVRYFRPCEDCDWDEDPDGLVSPRWYASNQILLKGNVIVVRGRN</sequence>
<dbReference type="Proteomes" id="UP001370490">
    <property type="component" value="Unassembled WGS sequence"/>
</dbReference>
<dbReference type="InterPro" id="IPR009880">
    <property type="entry name" value="Glyoxal_oxidase_N"/>
</dbReference>
<dbReference type="PANTHER" id="PTHR32208">
    <property type="entry name" value="SECRETED PROTEIN-RELATED"/>
    <property type="match status" value="1"/>
</dbReference>
<keyword evidence="3" id="KW-1185">Reference proteome</keyword>
<protein>
    <submittedName>
        <fullName evidence="2">Glyoxal oxidase, N-terminal</fullName>
    </submittedName>
</protein>
<evidence type="ECO:0000313" key="3">
    <source>
        <dbReference type="Proteomes" id="UP001370490"/>
    </source>
</evidence>
<dbReference type="Pfam" id="PF07250">
    <property type="entry name" value="Glyoxal_oxid_N"/>
    <property type="match status" value="1"/>
</dbReference>